<organism evidence="1 2">
    <name type="scientific">Macrophomina phaseolina (strain MS6)</name>
    <name type="common">Charcoal rot fungus</name>
    <dbReference type="NCBI Taxonomy" id="1126212"/>
    <lineage>
        <taxon>Eukaryota</taxon>
        <taxon>Fungi</taxon>
        <taxon>Dikarya</taxon>
        <taxon>Ascomycota</taxon>
        <taxon>Pezizomycotina</taxon>
        <taxon>Dothideomycetes</taxon>
        <taxon>Dothideomycetes incertae sedis</taxon>
        <taxon>Botryosphaeriales</taxon>
        <taxon>Botryosphaeriaceae</taxon>
        <taxon>Macrophomina</taxon>
    </lineage>
</organism>
<name>K2SJM6_MACPH</name>
<dbReference type="VEuPathDB" id="FungiDB:MPH_00082"/>
<evidence type="ECO:0000313" key="2">
    <source>
        <dbReference type="Proteomes" id="UP000007129"/>
    </source>
</evidence>
<sequence length="170" mass="18268">MYRSSPSSPSPSTTLIKSLAVKEVPIKAPMSLFVSWQMSAMLLARPQSLPGVVSDAFAASTWAVICETANCVSFVEQEYGRVFPVPLCSIGRLYMTTVVCRERSHLGSNVMRSWKPPVMAFSCSTIAAKSSRAASPGPPKFSRTLPFDGGFAAGTFKSSRVSVSVEFGDE</sequence>
<dbReference type="HOGENOM" id="CLU_1570913_0_0_1"/>
<dbReference type="EMBL" id="AHHD01000006">
    <property type="protein sequence ID" value="EKG22614.1"/>
    <property type="molecule type" value="Genomic_DNA"/>
</dbReference>
<reference evidence="1 2" key="1">
    <citation type="journal article" date="2012" name="BMC Genomics">
        <title>Tools to kill: Genome of one of the most destructive plant pathogenic fungi Macrophomina phaseolina.</title>
        <authorList>
            <person name="Islam M.S."/>
            <person name="Haque M.S."/>
            <person name="Islam M.M."/>
            <person name="Emdad E.M."/>
            <person name="Halim A."/>
            <person name="Hossen Q.M.M."/>
            <person name="Hossain M.Z."/>
            <person name="Ahmed B."/>
            <person name="Rahim S."/>
            <person name="Rahman M.S."/>
            <person name="Alam M.M."/>
            <person name="Hou S."/>
            <person name="Wan X."/>
            <person name="Saito J.A."/>
            <person name="Alam M."/>
        </authorList>
    </citation>
    <scope>NUCLEOTIDE SEQUENCE [LARGE SCALE GENOMIC DNA]</scope>
    <source>
        <strain evidence="1 2">MS6</strain>
    </source>
</reference>
<comment type="caution">
    <text evidence="1">The sequence shown here is derived from an EMBL/GenBank/DDBJ whole genome shotgun (WGS) entry which is preliminary data.</text>
</comment>
<protein>
    <submittedName>
        <fullName evidence="1">Uncharacterized protein</fullName>
    </submittedName>
</protein>
<proteinExistence type="predicted"/>
<evidence type="ECO:0000313" key="1">
    <source>
        <dbReference type="EMBL" id="EKG22614.1"/>
    </source>
</evidence>
<dbReference type="InParanoid" id="K2SJM6"/>
<dbReference type="Proteomes" id="UP000007129">
    <property type="component" value="Unassembled WGS sequence"/>
</dbReference>
<accession>K2SJM6</accession>
<dbReference type="AlphaFoldDB" id="K2SJM6"/>
<gene>
    <name evidence="1" type="ORF">MPH_00082</name>
</gene>